<proteinExistence type="predicted"/>
<gene>
    <name evidence="1" type="ORF">A5635_21020</name>
</gene>
<evidence type="ECO:0000313" key="1">
    <source>
        <dbReference type="EMBL" id="OBK22641.1"/>
    </source>
</evidence>
<comment type="caution">
    <text evidence="1">The sequence shown here is derived from an EMBL/GenBank/DDBJ whole genome shotgun (WGS) entry which is preliminary data.</text>
</comment>
<accession>A0A1A3NLE5</accession>
<sequence>MGNDEDRLASASELSPEQFTALVLLAAAPPDRVGQVVARLVGDHLTIGPLEVGPGGIASATARGRRGRVRVATCDHDYWRQIVTVPIALRVEVRIAGQLVRYRGKVEVQTRFRLRLDPPCTVTVELEKVQKHYVRTTVDPVGFGARLIGWVGGVDQIVAEQVLCYVQDLVATPEFEAAMHIDVAGLLDRAWDAGLVVKLPAG</sequence>
<dbReference type="Proteomes" id="UP000093819">
    <property type="component" value="Unassembled WGS sequence"/>
</dbReference>
<dbReference type="RefSeq" id="WP_065035412.1">
    <property type="nucleotide sequence ID" value="NZ_LZLR01000092.1"/>
</dbReference>
<dbReference type="AlphaFoldDB" id="A0A1A3NLE5"/>
<protein>
    <submittedName>
        <fullName evidence="1">Uncharacterized protein</fullName>
    </submittedName>
</protein>
<name>A0A1A3NLE5_MYCAS</name>
<reference evidence="1 2" key="1">
    <citation type="submission" date="2016-06" db="EMBL/GenBank/DDBJ databases">
        <authorList>
            <person name="Kjaerup R.B."/>
            <person name="Dalgaard T.S."/>
            <person name="Juul-Madsen H.R."/>
        </authorList>
    </citation>
    <scope>NUCLEOTIDE SEQUENCE [LARGE SCALE GENOMIC DNA]</scope>
    <source>
        <strain evidence="1 2">1245335.1</strain>
    </source>
</reference>
<organism evidence="1 2">
    <name type="scientific">Mycobacterium asiaticum</name>
    <dbReference type="NCBI Taxonomy" id="1790"/>
    <lineage>
        <taxon>Bacteria</taxon>
        <taxon>Bacillati</taxon>
        <taxon>Actinomycetota</taxon>
        <taxon>Actinomycetes</taxon>
        <taxon>Mycobacteriales</taxon>
        <taxon>Mycobacteriaceae</taxon>
        <taxon>Mycobacterium</taxon>
    </lineage>
</organism>
<evidence type="ECO:0000313" key="2">
    <source>
        <dbReference type="Proteomes" id="UP000093819"/>
    </source>
</evidence>
<dbReference type="OrthoDB" id="4725158at2"/>
<dbReference type="EMBL" id="LZLR01000092">
    <property type="protein sequence ID" value="OBK22641.1"/>
    <property type="molecule type" value="Genomic_DNA"/>
</dbReference>